<dbReference type="AlphaFoldDB" id="A0A9X2C0W4"/>
<dbReference type="SUPFAM" id="SSF54427">
    <property type="entry name" value="NTF2-like"/>
    <property type="match status" value="1"/>
</dbReference>
<proteinExistence type="predicted"/>
<dbReference type="Gene3D" id="3.10.450.50">
    <property type="match status" value="1"/>
</dbReference>
<evidence type="ECO:0000313" key="3">
    <source>
        <dbReference type="Proteomes" id="UP001139353"/>
    </source>
</evidence>
<evidence type="ECO:0000313" key="2">
    <source>
        <dbReference type="EMBL" id="MCK9688233.1"/>
    </source>
</evidence>
<reference evidence="2" key="1">
    <citation type="submission" date="2021-11" db="EMBL/GenBank/DDBJ databases">
        <title>BS-T2-15 a new species belonging to the Comamonadaceae family isolated from the soil of a French oak forest.</title>
        <authorList>
            <person name="Mieszkin S."/>
            <person name="Alain K."/>
        </authorList>
    </citation>
    <scope>NUCLEOTIDE SEQUENCE</scope>
    <source>
        <strain evidence="2">BS-T2-15</strain>
    </source>
</reference>
<dbReference type="RefSeq" id="WP_275684272.1">
    <property type="nucleotide sequence ID" value="NZ_JAJLJH010000007.1"/>
</dbReference>
<dbReference type="PANTHER" id="PTHR41252">
    <property type="entry name" value="BLR2505 PROTEIN"/>
    <property type="match status" value="1"/>
</dbReference>
<dbReference type="InterPro" id="IPR032710">
    <property type="entry name" value="NTF2-like_dom_sf"/>
</dbReference>
<organism evidence="2 3">
    <name type="scientific">Scleromatobacter humisilvae</name>
    <dbReference type="NCBI Taxonomy" id="2897159"/>
    <lineage>
        <taxon>Bacteria</taxon>
        <taxon>Pseudomonadati</taxon>
        <taxon>Pseudomonadota</taxon>
        <taxon>Betaproteobacteria</taxon>
        <taxon>Burkholderiales</taxon>
        <taxon>Sphaerotilaceae</taxon>
        <taxon>Scleromatobacter</taxon>
    </lineage>
</organism>
<dbReference type="PANTHER" id="PTHR41252:SF1">
    <property type="entry name" value="BLR2505 PROTEIN"/>
    <property type="match status" value="1"/>
</dbReference>
<comment type="caution">
    <text evidence="2">The sequence shown here is derived from an EMBL/GenBank/DDBJ whole genome shotgun (WGS) entry which is preliminary data.</text>
</comment>
<keyword evidence="3" id="KW-1185">Reference proteome</keyword>
<dbReference type="Proteomes" id="UP001139353">
    <property type="component" value="Unassembled WGS sequence"/>
</dbReference>
<protein>
    <submittedName>
        <fullName evidence="2">Nuclear transport factor 2 family protein</fullName>
    </submittedName>
</protein>
<dbReference type="EMBL" id="JAJLJH010000007">
    <property type="protein sequence ID" value="MCK9688233.1"/>
    <property type="molecule type" value="Genomic_DNA"/>
</dbReference>
<name>A0A9X2C0W4_9BURK</name>
<evidence type="ECO:0000259" key="1">
    <source>
        <dbReference type="Pfam" id="PF12680"/>
    </source>
</evidence>
<dbReference type="InterPro" id="IPR037401">
    <property type="entry name" value="SnoaL-like"/>
</dbReference>
<feature type="domain" description="SnoaL-like" evidence="1">
    <location>
        <begin position="11"/>
        <end position="115"/>
    </location>
</feature>
<sequence length="130" mass="14469">MNDALTLIQTAYGCFGRGDIPALLALTTPDVDWQFHGDHDAGYTGRVSGHAQVGEWFGEVARLDDIQAFEPREFLAGADHVTVIGHERTIARATGRVFETPWVHVWQLRDGRIARFTGFFDTQAAAEARR</sequence>
<accession>A0A9X2C0W4</accession>
<dbReference type="Pfam" id="PF12680">
    <property type="entry name" value="SnoaL_2"/>
    <property type="match status" value="1"/>
</dbReference>
<gene>
    <name evidence="2" type="ORF">LPC04_21210</name>
</gene>